<gene>
    <name evidence="1" type="ORF">EUBHAL_02349</name>
</gene>
<organism evidence="1 2">
    <name type="scientific">Anaerobutyricum hallii DSM 3353</name>
    <dbReference type="NCBI Taxonomy" id="411469"/>
    <lineage>
        <taxon>Bacteria</taxon>
        <taxon>Bacillati</taxon>
        <taxon>Bacillota</taxon>
        <taxon>Clostridia</taxon>
        <taxon>Lachnospirales</taxon>
        <taxon>Lachnospiraceae</taxon>
        <taxon>Anaerobutyricum</taxon>
    </lineage>
</organism>
<proteinExistence type="predicted"/>
<evidence type="ECO:0000313" key="2">
    <source>
        <dbReference type="Proteomes" id="UP000003174"/>
    </source>
</evidence>
<name>C0EY47_9FIRM</name>
<comment type="caution">
    <text evidence="1">The sequence shown here is derived from an EMBL/GenBank/DDBJ whole genome shotgun (WGS) entry which is preliminary data.</text>
</comment>
<dbReference type="EMBL" id="ACEP01000105">
    <property type="protein sequence ID" value="EEG35758.1"/>
    <property type="molecule type" value="Genomic_DNA"/>
</dbReference>
<protein>
    <submittedName>
        <fullName evidence="1">Uncharacterized protein</fullName>
    </submittedName>
</protein>
<dbReference type="AlphaFoldDB" id="C0EY47"/>
<sequence length="42" mass="4934">MQKTEIQDIEQIKVDKMAGTARVCLQKVFFKHALESKLERNK</sequence>
<dbReference type="Proteomes" id="UP000003174">
    <property type="component" value="Unassembled WGS sequence"/>
</dbReference>
<reference evidence="1 2" key="1">
    <citation type="submission" date="2009-01" db="EMBL/GenBank/DDBJ databases">
        <authorList>
            <person name="Fulton L."/>
            <person name="Clifton S."/>
            <person name="Fulton B."/>
            <person name="Xu J."/>
            <person name="Minx P."/>
            <person name="Pepin K.H."/>
            <person name="Johnson M."/>
            <person name="Bhonagiri V."/>
            <person name="Nash W.E."/>
            <person name="Mardis E.R."/>
            <person name="Wilson R.K."/>
        </authorList>
    </citation>
    <scope>NUCLEOTIDE SEQUENCE [LARGE SCALE GENOMIC DNA]</scope>
    <source>
        <strain evidence="1 2">DSM 3353</strain>
    </source>
</reference>
<evidence type="ECO:0000313" key="1">
    <source>
        <dbReference type="EMBL" id="EEG35758.1"/>
    </source>
</evidence>
<reference evidence="1 2" key="2">
    <citation type="submission" date="2009-02" db="EMBL/GenBank/DDBJ databases">
        <title>Draft genome sequence of Eubacterium hallii (DSM 3353).</title>
        <authorList>
            <person name="Sudarsanam P."/>
            <person name="Ley R."/>
            <person name="Guruge J."/>
            <person name="Turnbaugh P.J."/>
            <person name="Mahowald M."/>
            <person name="Liep D."/>
            <person name="Gordon J."/>
        </authorList>
    </citation>
    <scope>NUCLEOTIDE SEQUENCE [LARGE SCALE GENOMIC DNA]</scope>
    <source>
        <strain evidence="1 2">DSM 3353</strain>
    </source>
</reference>
<accession>C0EY47</accession>